<accession>A0A1Z4VLW0</accession>
<protein>
    <recommendedName>
        <fullName evidence="7 20">Phospholipase A1</fullName>
        <ecNumber evidence="5 20">3.1.1.32</ecNumber>
        <ecNumber evidence="6 20">3.1.1.4</ecNumber>
    </recommendedName>
    <alternativeName>
        <fullName evidence="20">Phosphatidylcholine 1-acylhydrolase</fullName>
    </alternativeName>
</protein>
<keyword evidence="15 20" id="KW-0443">Lipid metabolism</keyword>
<evidence type="ECO:0000256" key="21">
    <source>
        <dbReference type="SAM" id="MobiDB-lite"/>
    </source>
</evidence>
<evidence type="ECO:0000256" key="5">
    <source>
        <dbReference type="ARBA" id="ARBA00013179"/>
    </source>
</evidence>
<organism evidence="22 23">
    <name type="scientific">Thiohalobacter thiocyanaticus</name>
    <dbReference type="NCBI Taxonomy" id="585455"/>
    <lineage>
        <taxon>Bacteria</taxon>
        <taxon>Pseudomonadati</taxon>
        <taxon>Pseudomonadota</taxon>
        <taxon>Gammaproteobacteria</taxon>
        <taxon>Thiohalobacterales</taxon>
        <taxon>Thiohalobacteraceae</taxon>
        <taxon>Thiohalobacter</taxon>
    </lineage>
</organism>
<feature type="binding site" description="in dimeric form" evidence="19">
    <location>
        <position position="183"/>
    </location>
    <ligand>
        <name>Ca(2+)</name>
        <dbReference type="ChEBI" id="CHEBI:29108"/>
        <label>1</label>
    </ligand>
</feature>
<dbReference type="Gene3D" id="2.40.230.10">
    <property type="entry name" value="Phospholipase A1"/>
    <property type="match status" value="1"/>
</dbReference>
<comment type="catalytic activity">
    <reaction evidence="2 20">
        <text>a 1,2-diacyl-sn-glycero-3-phosphocholine + H2O = a 1-acyl-sn-glycero-3-phosphocholine + a fatty acid + H(+)</text>
        <dbReference type="Rhea" id="RHEA:15801"/>
        <dbReference type="ChEBI" id="CHEBI:15377"/>
        <dbReference type="ChEBI" id="CHEBI:15378"/>
        <dbReference type="ChEBI" id="CHEBI:28868"/>
        <dbReference type="ChEBI" id="CHEBI:57643"/>
        <dbReference type="ChEBI" id="CHEBI:58168"/>
        <dbReference type="EC" id="3.1.1.4"/>
    </reaction>
</comment>
<evidence type="ECO:0000256" key="13">
    <source>
        <dbReference type="ARBA" id="ARBA00022837"/>
    </source>
</evidence>
<comment type="subcellular location">
    <subcellularLocation>
        <location evidence="20">Cell outer membrane</location>
        <topology evidence="20">Multi-pass membrane protein</topology>
    </subcellularLocation>
    <text evidence="20">One of the very few enzymes located there.</text>
</comment>
<sequence>MATPTSVARYTCILAGWLTAAAAHAFPTDLDQCLLEQLKTAPDEATVAELKAVCLESLLPLTGQGPDTPAAATAAPSPAAGEKAAAESHTSPLETRITLERATAANPFVITPHRPNYLLPATYSFSPNSDPFDISSGELQKWEIKFQLSFKFPLVRGLFNDRGTLFMAYTNQSYWQAYNRKFSSPFRETNHEPELFLTYLPDYSLLGFDARVLQFGVSHQSNGQSNELSRSWNRVYADLVFERGNFAFSLKPWYRIPEQKKSSPTDATGDDNPDIEDYMGYGEFRLAYKLDGHSLSLMLRSNLSRSDPRGALELGWSFPLTRKLKGYAQYFDGYGESLIDYDAHIRRIGIGIALTDWL</sequence>
<proteinExistence type="inferred from homology"/>
<evidence type="ECO:0000256" key="18">
    <source>
        <dbReference type="PIRSR" id="PIRSR603187-1"/>
    </source>
</evidence>
<dbReference type="EMBL" id="AP018052">
    <property type="protein sequence ID" value="BAZ92493.1"/>
    <property type="molecule type" value="Genomic_DNA"/>
</dbReference>
<keyword evidence="12 20" id="KW-0378">Hydrolase</keyword>
<evidence type="ECO:0000256" key="11">
    <source>
        <dbReference type="ARBA" id="ARBA00022729"/>
    </source>
</evidence>
<evidence type="ECO:0000256" key="7">
    <source>
        <dbReference type="ARBA" id="ARBA00021726"/>
    </source>
</evidence>
<keyword evidence="8" id="KW-1134">Transmembrane beta strand</keyword>
<comment type="subunit">
    <text evidence="4 20">Homodimer; dimerization is reversible, and the dimeric form is the active one.</text>
</comment>
<dbReference type="InterPro" id="IPR003187">
    <property type="entry name" value="PLipase_A1"/>
</dbReference>
<dbReference type="Pfam" id="PF02253">
    <property type="entry name" value="PLA1"/>
    <property type="match status" value="1"/>
</dbReference>
<evidence type="ECO:0000256" key="15">
    <source>
        <dbReference type="ARBA" id="ARBA00023098"/>
    </source>
</evidence>
<dbReference type="GO" id="GO:0004623">
    <property type="term" value="F:phospholipase A2 activity"/>
    <property type="evidence" value="ECO:0007669"/>
    <property type="project" value="UniProtKB-EC"/>
</dbReference>
<keyword evidence="11 20" id="KW-0732">Signal</keyword>
<dbReference type="PANTHER" id="PTHR40457">
    <property type="entry name" value="PHOSPHOLIPASE A1"/>
    <property type="match status" value="1"/>
</dbReference>
<evidence type="ECO:0000256" key="14">
    <source>
        <dbReference type="ARBA" id="ARBA00022963"/>
    </source>
</evidence>
<dbReference type="SUPFAM" id="SSF56931">
    <property type="entry name" value="Outer membrane phospholipase A (OMPLA)"/>
    <property type="match status" value="1"/>
</dbReference>
<evidence type="ECO:0000256" key="17">
    <source>
        <dbReference type="ARBA" id="ARBA00023237"/>
    </source>
</evidence>
<reference evidence="22 23" key="1">
    <citation type="submission" date="2017-05" db="EMBL/GenBank/DDBJ databases">
        <title>Thiocyanate degradation by Thiohalobacter thiocyanaticus FOKN1.</title>
        <authorList>
            <person name="Oshiki M."/>
            <person name="Fukushima T."/>
            <person name="Kawano S."/>
            <person name="Nakagawa J."/>
        </authorList>
    </citation>
    <scope>NUCLEOTIDE SEQUENCE [LARGE SCALE GENOMIC DNA]</scope>
    <source>
        <strain evidence="22 23">FOKN1</strain>
    </source>
</reference>
<feature type="signal peptide" evidence="20">
    <location>
        <begin position="1"/>
        <end position="25"/>
    </location>
</feature>
<feature type="region of interest" description="Disordered" evidence="21">
    <location>
        <begin position="65"/>
        <end position="93"/>
    </location>
</feature>
<comment type="catalytic activity">
    <reaction evidence="1 20">
        <text>a 1,2-diacyl-sn-glycero-3-phosphocholine + H2O = a 2-acyl-sn-glycero-3-phosphocholine + a fatty acid + H(+)</text>
        <dbReference type="Rhea" id="RHEA:18689"/>
        <dbReference type="ChEBI" id="CHEBI:15377"/>
        <dbReference type="ChEBI" id="CHEBI:15378"/>
        <dbReference type="ChEBI" id="CHEBI:28868"/>
        <dbReference type="ChEBI" id="CHEBI:57643"/>
        <dbReference type="ChEBI" id="CHEBI:57875"/>
        <dbReference type="EC" id="3.1.1.32"/>
    </reaction>
</comment>
<feature type="compositionally biased region" description="Low complexity" evidence="21">
    <location>
        <begin position="65"/>
        <end position="83"/>
    </location>
</feature>
<evidence type="ECO:0000256" key="9">
    <source>
        <dbReference type="ARBA" id="ARBA00022692"/>
    </source>
</evidence>
<evidence type="ECO:0000256" key="20">
    <source>
        <dbReference type="RuleBase" id="RU366027"/>
    </source>
</evidence>
<keyword evidence="9" id="KW-0812">Transmembrane</keyword>
<dbReference type="PRINTS" id="PR01486">
    <property type="entry name" value="PHPHLIPASEA1"/>
</dbReference>
<dbReference type="AlphaFoldDB" id="A0A1Z4VLW0"/>
<feature type="binding site" description="in dimeric form" evidence="19">
    <location>
        <position position="271"/>
    </location>
    <ligand>
        <name>Ca(2+)</name>
        <dbReference type="ChEBI" id="CHEBI:29108"/>
        <label>1</label>
    </ligand>
</feature>
<evidence type="ECO:0000256" key="10">
    <source>
        <dbReference type="ARBA" id="ARBA00022723"/>
    </source>
</evidence>
<keyword evidence="23" id="KW-1185">Reference proteome</keyword>
<comment type="function">
    <text evidence="20">Hydrolysis of phosphatidylcholine with phospholipase A2 (EC 3.1.1.4) and phospholipase A1 (EC 3.1.1.32) activities.</text>
</comment>
<dbReference type="OrthoDB" id="188433at2"/>
<dbReference type="EC" id="3.1.1.4" evidence="6 20"/>
<comment type="cofactor">
    <cofactor evidence="20">
        <name>Ca(2+)</name>
        <dbReference type="ChEBI" id="CHEBI:29108"/>
    </cofactor>
    <text evidence="20">Binds 1 Ca(2+) ion per monomer. In the dimeric form the Ca(2+) is bound by different amino acids with binding of each Ca(2+) shared with ligands coming from each monomer. The Ca(2+) ion may have a role in catalysis.</text>
</comment>
<evidence type="ECO:0000256" key="16">
    <source>
        <dbReference type="ARBA" id="ARBA00023136"/>
    </source>
</evidence>
<evidence type="ECO:0000256" key="8">
    <source>
        <dbReference type="ARBA" id="ARBA00022452"/>
    </source>
</evidence>
<evidence type="ECO:0000256" key="12">
    <source>
        <dbReference type="ARBA" id="ARBA00022801"/>
    </source>
</evidence>
<evidence type="ECO:0000256" key="3">
    <source>
        <dbReference type="ARBA" id="ARBA00010525"/>
    </source>
</evidence>
<keyword evidence="14 20" id="KW-0442">Lipid degradation</keyword>
<evidence type="ECO:0000256" key="2">
    <source>
        <dbReference type="ARBA" id="ARBA00001604"/>
    </source>
</evidence>
<evidence type="ECO:0000256" key="19">
    <source>
        <dbReference type="PIRSR" id="PIRSR603187-2"/>
    </source>
</evidence>
<name>A0A1Z4VLW0_9GAMM</name>
<keyword evidence="17 20" id="KW-0998">Cell outer membrane</keyword>
<gene>
    <name evidence="22" type="ORF">FOKN1_0088</name>
</gene>
<comment type="similarity">
    <text evidence="3 20">Belongs to the phospholipase A1 family.</text>
</comment>
<keyword evidence="10 19" id="KW-0479">Metal-binding</keyword>
<dbReference type="GO" id="GO:0008970">
    <property type="term" value="F:phospholipase A1 activity"/>
    <property type="evidence" value="ECO:0007669"/>
    <property type="project" value="UniProtKB-EC"/>
</dbReference>
<evidence type="ECO:0000313" key="23">
    <source>
        <dbReference type="Proteomes" id="UP000218765"/>
    </source>
</evidence>
<dbReference type="GO" id="GO:0005509">
    <property type="term" value="F:calcium ion binding"/>
    <property type="evidence" value="ECO:0007669"/>
    <property type="project" value="TreeGrafter"/>
</dbReference>
<dbReference type="RefSeq" id="WP_096363653.1">
    <property type="nucleotide sequence ID" value="NZ_AP018052.1"/>
</dbReference>
<dbReference type="InterPro" id="IPR036541">
    <property type="entry name" value="PLipase_A1_sf"/>
</dbReference>
<evidence type="ECO:0000313" key="22">
    <source>
        <dbReference type="EMBL" id="BAZ92493.1"/>
    </source>
</evidence>
<feature type="binding site" description="in dimeric form" evidence="19">
    <location>
        <position position="229"/>
    </location>
    <ligand>
        <name>Ca(2+)</name>
        <dbReference type="ChEBI" id="CHEBI:29108"/>
        <label>1</label>
    </ligand>
</feature>
<dbReference type="CDD" id="cd00541">
    <property type="entry name" value="OMPLA"/>
    <property type="match status" value="1"/>
</dbReference>
<keyword evidence="16" id="KW-0472">Membrane</keyword>
<keyword evidence="13 19" id="KW-0106">Calcium</keyword>
<dbReference type="GO" id="GO:0009279">
    <property type="term" value="C:cell outer membrane"/>
    <property type="evidence" value="ECO:0007669"/>
    <property type="project" value="UniProtKB-SubCell"/>
</dbReference>
<dbReference type="Proteomes" id="UP000218765">
    <property type="component" value="Chromosome"/>
</dbReference>
<evidence type="ECO:0000256" key="4">
    <source>
        <dbReference type="ARBA" id="ARBA00011702"/>
    </source>
</evidence>
<feature type="chain" id="PRO_5019620089" description="Phospholipase A1" evidence="20">
    <location>
        <begin position="26"/>
        <end position="358"/>
    </location>
</feature>
<evidence type="ECO:0000256" key="1">
    <source>
        <dbReference type="ARBA" id="ARBA00000111"/>
    </source>
</evidence>
<dbReference type="GO" id="GO:0016042">
    <property type="term" value="P:lipid catabolic process"/>
    <property type="evidence" value="ECO:0007669"/>
    <property type="project" value="UniProtKB-KW"/>
</dbReference>
<evidence type="ECO:0000256" key="6">
    <source>
        <dbReference type="ARBA" id="ARBA00013278"/>
    </source>
</evidence>
<feature type="active site" description="Proton acceptor" evidence="18">
    <location>
        <position position="219"/>
    </location>
</feature>
<dbReference type="EC" id="3.1.1.32" evidence="5 20"/>
<dbReference type="PANTHER" id="PTHR40457:SF1">
    <property type="entry name" value="PHOSPHOLIPASE A1"/>
    <property type="match status" value="1"/>
</dbReference>
<feature type="active site" description="Nucleophile" evidence="18">
    <location>
        <position position="221"/>
    </location>
</feature>
<dbReference type="KEGG" id="ttc:FOKN1_0088"/>